<dbReference type="EMBL" id="CVVU01000221">
    <property type="protein sequence ID" value="CRP41890.1"/>
    <property type="molecule type" value="Genomic_DNA"/>
</dbReference>
<comment type="caution">
    <text evidence="2">The sequence shown here is derived from an EMBL/GenBank/DDBJ whole genome shotgun (WGS) entry which is preliminary data.</text>
</comment>
<dbReference type="Proteomes" id="UP000433532">
    <property type="component" value="Unassembled WGS sequence"/>
</dbReference>
<evidence type="ECO:0000313" key="3">
    <source>
        <dbReference type="EMBL" id="RTS40562.1"/>
    </source>
</evidence>
<dbReference type="EMBL" id="RXTL01000041">
    <property type="protein sequence ID" value="RTS40562.1"/>
    <property type="molecule type" value="Genomic_DNA"/>
</dbReference>
<protein>
    <submittedName>
        <fullName evidence="2">Uncharacterized protein</fullName>
    </submittedName>
</protein>
<accession>A0A0F6RVZ0</accession>
<dbReference type="Proteomes" id="UP000045039">
    <property type="component" value="Unassembled WGS sequence"/>
</dbReference>
<dbReference type="RefSeq" id="WP_019485048.1">
    <property type="nucleotide sequence ID" value="NZ_BIFN01000017.1"/>
</dbReference>
<dbReference type="AlphaFoldDB" id="A0A0F6RVZ0"/>
<reference evidence="2 6" key="4">
    <citation type="submission" date="2019-11" db="EMBL/GenBank/DDBJ databases">
        <title>Genomes of ocular Pseudomonas aeruginosa isolates.</title>
        <authorList>
            <person name="Khan M."/>
            <person name="Rice S.A."/>
            <person name="Willcox M.D.P."/>
            <person name="Stapleton F."/>
        </authorList>
    </citation>
    <scope>NUCLEOTIDE SEQUENCE [LARGE SCALE GENOMIC DNA]</scope>
    <source>
        <strain evidence="2 6">PA221</strain>
    </source>
</reference>
<evidence type="ECO:0000313" key="1">
    <source>
        <dbReference type="EMBL" id="CRP41890.1"/>
    </source>
</evidence>
<dbReference type="EMBL" id="WOAD01000109">
    <property type="protein sequence ID" value="MUI39791.1"/>
    <property type="molecule type" value="Genomic_DNA"/>
</dbReference>
<dbReference type="Proteomes" id="UP000276985">
    <property type="component" value="Unassembled WGS sequence"/>
</dbReference>
<evidence type="ECO:0000313" key="4">
    <source>
        <dbReference type="Proteomes" id="UP000045039"/>
    </source>
</evidence>
<evidence type="ECO:0000313" key="5">
    <source>
        <dbReference type="Proteomes" id="UP000276985"/>
    </source>
</evidence>
<gene>
    <name evidence="3" type="ORF">DY940_28885</name>
    <name evidence="2" type="ORF">GNQ48_33150</name>
    <name evidence="1" type="ORF">PAERUG_P19_London_7_VIM_2_05_10_04398</name>
</gene>
<sequence>MQRKKRLTKREIRNLEDEIPAVAADATHAAYLRALAAGHTVMKVQGNYLVETKADGSAIVVGNAKPRRKVSVGHAIQVRRVSISA</sequence>
<proteinExistence type="predicted"/>
<reference evidence="3 5" key="3">
    <citation type="submission" date="2018-12" db="EMBL/GenBank/DDBJ databases">
        <title>Pseudomonas aeruginosa Diversity Panel.</title>
        <authorList>
            <person name="Snesrud E."/>
            <person name="Mcgann P."/>
        </authorList>
    </citation>
    <scope>NUCLEOTIDE SEQUENCE [LARGE SCALE GENOMIC DNA]</scope>
    <source>
        <strain evidence="3 5">MRSN6241</strain>
    </source>
</reference>
<reference evidence="4" key="2">
    <citation type="submission" date="2015-06" db="EMBL/GenBank/DDBJ databases">
        <authorList>
            <person name="Radhakrishnan Rajesh"/>
            <person name="Underwood Anthony"/>
            <person name="Al-Shahib Ali"/>
        </authorList>
    </citation>
    <scope>NUCLEOTIDE SEQUENCE [LARGE SCALE GENOMIC DNA]</scope>
    <source>
        <strain evidence="4">P19_London_7_VIM_2_05_10</strain>
    </source>
</reference>
<name>A0A0F6RVZ0_PSEAI</name>
<evidence type="ECO:0000313" key="2">
    <source>
        <dbReference type="EMBL" id="MUI39791.1"/>
    </source>
</evidence>
<organism evidence="2 6">
    <name type="scientific">Pseudomonas aeruginosa</name>
    <dbReference type="NCBI Taxonomy" id="287"/>
    <lineage>
        <taxon>Bacteria</taxon>
        <taxon>Pseudomonadati</taxon>
        <taxon>Pseudomonadota</taxon>
        <taxon>Gammaproteobacteria</taxon>
        <taxon>Pseudomonadales</taxon>
        <taxon>Pseudomonadaceae</taxon>
        <taxon>Pseudomonas</taxon>
    </lineage>
</organism>
<evidence type="ECO:0000313" key="6">
    <source>
        <dbReference type="Proteomes" id="UP000433532"/>
    </source>
</evidence>
<reference evidence="1" key="1">
    <citation type="submission" date="2015-06" db="EMBL/GenBank/DDBJ databases">
        <authorList>
            <person name="Radhakrishnan R."/>
            <person name="Underwood A."/>
            <person name="Al-Shahib A."/>
        </authorList>
    </citation>
    <scope>NUCLEOTIDE SEQUENCE</scope>
    <source>
        <strain evidence="1">P19_London_7_VIM_2_05_10</strain>
    </source>
</reference>